<keyword evidence="1" id="KW-0472">Membrane</keyword>
<evidence type="ECO:0000313" key="2">
    <source>
        <dbReference type="EMBL" id="EDU41124.1"/>
    </source>
</evidence>
<dbReference type="InParanoid" id="B2VWX4"/>
<dbReference type="AlphaFoldDB" id="B2VWX4"/>
<keyword evidence="1" id="KW-1133">Transmembrane helix</keyword>
<dbReference type="HOGENOM" id="CLU_017396_0_0_1"/>
<organism evidence="2 3">
    <name type="scientific">Pyrenophora tritici-repentis (strain Pt-1C-BFP)</name>
    <name type="common">Wheat tan spot fungus</name>
    <name type="synonym">Drechslera tritici-repentis</name>
    <dbReference type="NCBI Taxonomy" id="426418"/>
    <lineage>
        <taxon>Eukaryota</taxon>
        <taxon>Fungi</taxon>
        <taxon>Dikarya</taxon>
        <taxon>Ascomycota</taxon>
        <taxon>Pezizomycotina</taxon>
        <taxon>Dothideomycetes</taxon>
        <taxon>Pleosporomycetidae</taxon>
        <taxon>Pleosporales</taxon>
        <taxon>Pleosporineae</taxon>
        <taxon>Pleosporaceae</taxon>
        <taxon>Pyrenophora</taxon>
    </lineage>
</organism>
<dbReference type="EMBL" id="DS231615">
    <property type="protein sequence ID" value="EDU41124.1"/>
    <property type="molecule type" value="Genomic_DNA"/>
</dbReference>
<sequence length="606" mass="67702">MATEFTQTSGFSIAQIKDATQMLVSILQDNKVLAPLYESARRNPNIGVKKLRRQVRQSIETYAENLRNEATDYLSFSASRLVRARANYAARCVASQEIQERQQQPLNKLDQIRNEAEESSEDDGQEQPGQERDVGDLVAFRSFLIESTAYATFRVELETFCLAQPDPLANAVVTCREDPGSDIRSSAVFSRQPLQNETAQEPCGRMLWASYSATIKEARAALSSRLDQLYLAMGYLEPPLEEGWTRIRSQCCCGDRFFDDVYEQAEGGVATLVEKMHCSSANLSITVVPYSSRSPNQQYSLRSPTWLRMFQSKLLAVFPGYGVRSNALPYHNAGNPGPIASGTDPGNQQQQQNTLHLMSCVHRSRDHTILLQDDISPINNDSALFSFLKARIPRRRNRLLQILSCRTIEGIYFSKFRLRLGDSVEVRHHNPCCQSSNPSICECIPPDYKLVPSGAAEYSCRKTSPPGTWPLVGPSHLAHMLKCPLQINEKQIWIFNLVPKRNWGELSGRPDEPAEGWGFYFEEGWDFDVVVNIAFVVFMLASLLFGVLWTVLKSDIQGAFGKSKVPQTPSGPLYPTIKVLNISASGRNKISPLGVIVAARGSMGEN</sequence>
<protein>
    <submittedName>
        <fullName evidence="2">Uncharacterized protein</fullName>
    </submittedName>
</protein>
<dbReference type="STRING" id="426418.B2VWX4"/>
<dbReference type="RefSeq" id="XP_001932019.2">
    <property type="nucleotide sequence ID" value="XM_001931984.2"/>
</dbReference>
<feature type="transmembrane region" description="Helical" evidence="1">
    <location>
        <begin position="529"/>
        <end position="552"/>
    </location>
</feature>
<name>B2VWX4_PYRTR</name>
<evidence type="ECO:0000313" key="3">
    <source>
        <dbReference type="Proteomes" id="UP000001471"/>
    </source>
</evidence>
<dbReference type="eggNOG" id="ENOG502SRYH">
    <property type="taxonomic scope" value="Eukaryota"/>
</dbReference>
<dbReference type="KEGG" id="ptrr:6338839"/>
<keyword evidence="1" id="KW-0812">Transmembrane</keyword>
<accession>B2VWX4</accession>
<evidence type="ECO:0000256" key="1">
    <source>
        <dbReference type="SAM" id="Phobius"/>
    </source>
</evidence>
<dbReference type="OMA" id="IHEDETW"/>
<gene>
    <name evidence="2" type="ORF">PTRG_01686</name>
</gene>
<dbReference type="Proteomes" id="UP000001471">
    <property type="component" value="Unassembled WGS sequence"/>
</dbReference>
<dbReference type="OrthoDB" id="5355526at2759"/>
<dbReference type="GeneID" id="6338839"/>
<proteinExistence type="predicted"/>
<reference evidence="3" key="1">
    <citation type="journal article" date="2013" name="G3 (Bethesda)">
        <title>Comparative genomics of a plant-pathogenic fungus, Pyrenophora tritici-repentis, reveals transduplication and the impact of repeat elements on pathogenicity and population divergence.</title>
        <authorList>
            <person name="Manning V.A."/>
            <person name="Pandelova I."/>
            <person name="Dhillon B."/>
            <person name="Wilhelm L.J."/>
            <person name="Goodwin S.B."/>
            <person name="Berlin A.M."/>
            <person name="Figueroa M."/>
            <person name="Freitag M."/>
            <person name="Hane J.K."/>
            <person name="Henrissat B."/>
            <person name="Holman W.H."/>
            <person name="Kodira C.D."/>
            <person name="Martin J."/>
            <person name="Oliver R.P."/>
            <person name="Robbertse B."/>
            <person name="Schackwitz W."/>
            <person name="Schwartz D.C."/>
            <person name="Spatafora J.W."/>
            <person name="Turgeon B.G."/>
            <person name="Yandava C."/>
            <person name="Young S."/>
            <person name="Zhou S."/>
            <person name="Zeng Q."/>
            <person name="Grigoriev I.V."/>
            <person name="Ma L.-J."/>
            <person name="Ciuffetti L.M."/>
        </authorList>
    </citation>
    <scope>NUCLEOTIDE SEQUENCE [LARGE SCALE GENOMIC DNA]</scope>
    <source>
        <strain evidence="3">Pt-1C-BFP</strain>
    </source>
</reference>